<dbReference type="GO" id="GO:0045944">
    <property type="term" value="P:positive regulation of transcription by RNA polymerase II"/>
    <property type="evidence" value="ECO:0007669"/>
    <property type="project" value="TreeGrafter"/>
</dbReference>
<evidence type="ECO:0000256" key="3">
    <source>
        <dbReference type="ARBA" id="ARBA00022833"/>
    </source>
</evidence>
<dbReference type="GO" id="GO:0000978">
    <property type="term" value="F:RNA polymerase II cis-regulatory region sequence-specific DNA binding"/>
    <property type="evidence" value="ECO:0007669"/>
    <property type="project" value="TreeGrafter"/>
</dbReference>
<evidence type="ECO:0000256" key="6">
    <source>
        <dbReference type="ARBA" id="ARBA00023163"/>
    </source>
</evidence>
<keyword evidence="8" id="KW-0539">Nucleus</keyword>
<evidence type="ECO:0000256" key="5">
    <source>
        <dbReference type="ARBA" id="ARBA00023125"/>
    </source>
</evidence>
<dbReference type="InterPro" id="IPR050234">
    <property type="entry name" value="Nuclear_hormone_rcpt_NR1"/>
</dbReference>
<keyword evidence="3" id="KW-0862">Zinc</keyword>
<dbReference type="PANTHER" id="PTHR24082">
    <property type="entry name" value="NUCLEAR HORMONE RECEPTOR"/>
    <property type="match status" value="1"/>
</dbReference>
<dbReference type="Gene3D" id="1.10.565.10">
    <property type="entry name" value="Retinoid X Receptor"/>
    <property type="match status" value="1"/>
</dbReference>
<dbReference type="GO" id="GO:0000122">
    <property type="term" value="P:negative regulation of transcription by RNA polymerase II"/>
    <property type="evidence" value="ECO:0007669"/>
    <property type="project" value="TreeGrafter"/>
</dbReference>
<dbReference type="OrthoDB" id="6352325at2759"/>
<evidence type="ECO:0000313" key="12">
    <source>
        <dbReference type="EMBL" id="CAF1444984.1"/>
    </source>
</evidence>
<dbReference type="PRINTS" id="PR00047">
    <property type="entry name" value="STROIDFINGER"/>
</dbReference>
<dbReference type="SUPFAM" id="SSF57716">
    <property type="entry name" value="Glucocorticoid receptor-like (DNA-binding domain)"/>
    <property type="match status" value="1"/>
</dbReference>
<feature type="domain" description="Nuclear receptor" evidence="10">
    <location>
        <begin position="72"/>
        <end position="148"/>
    </location>
</feature>
<gene>
    <name evidence="12" type="ORF">KQP761_LOCUS11707</name>
</gene>
<dbReference type="PROSITE" id="PS51030">
    <property type="entry name" value="NUCLEAR_REC_DBD_2"/>
    <property type="match status" value="1"/>
</dbReference>
<dbReference type="InterPro" id="IPR001628">
    <property type="entry name" value="Znf_hrmn_rcpt"/>
</dbReference>
<name>A0A815P6S1_9BILA</name>
<keyword evidence="2" id="KW-0863">Zinc-finger</keyword>
<evidence type="ECO:0000256" key="8">
    <source>
        <dbReference type="ARBA" id="ARBA00023242"/>
    </source>
</evidence>
<dbReference type="Proteomes" id="UP000663834">
    <property type="component" value="Unassembled WGS sequence"/>
</dbReference>
<protein>
    <submittedName>
        <fullName evidence="12">Uncharacterized protein</fullName>
    </submittedName>
</protein>
<keyword evidence="4" id="KW-0805">Transcription regulation</keyword>
<keyword evidence="5" id="KW-0238">DNA-binding</keyword>
<organism evidence="12 13">
    <name type="scientific">Rotaria magnacalcarata</name>
    <dbReference type="NCBI Taxonomy" id="392030"/>
    <lineage>
        <taxon>Eukaryota</taxon>
        <taxon>Metazoa</taxon>
        <taxon>Spiralia</taxon>
        <taxon>Gnathifera</taxon>
        <taxon>Rotifera</taxon>
        <taxon>Eurotatoria</taxon>
        <taxon>Bdelloidea</taxon>
        <taxon>Philodinida</taxon>
        <taxon>Philodinidae</taxon>
        <taxon>Rotaria</taxon>
    </lineage>
</organism>
<dbReference type="PROSITE" id="PS51843">
    <property type="entry name" value="NR_LBD"/>
    <property type="match status" value="1"/>
</dbReference>
<evidence type="ECO:0000256" key="2">
    <source>
        <dbReference type="ARBA" id="ARBA00022771"/>
    </source>
</evidence>
<evidence type="ECO:0000256" key="9">
    <source>
        <dbReference type="SAM" id="MobiDB-lite"/>
    </source>
</evidence>
<feature type="compositionally biased region" description="Basic and acidic residues" evidence="9">
    <location>
        <begin position="49"/>
        <end position="70"/>
    </location>
</feature>
<dbReference type="PROSITE" id="PS00031">
    <property type="entry name" value="NUCLEAR_REC_DBD_1"/>
    <property type="match status" value="1"/>
</dbReference>
<dbReference type="EMBL" id="CAJNOW010005252">
    <property type="protein sequence ID" value="CAF1444984.1"/>
    <property type="molecule type" value="Genomic_DNA"/>
</dbReference>
<keyword evidence="7" id="KW-0675">Receptor</keyword>
<dbReference type="GO" id="GO:0008270">
    <property type="term" value="F:zinc ion binding"/>
    <property type="evidence" value="ECO:0007669"/>
    <property type="project" value="UniProtKB-KW"/>
</dbReference>
<dbReference type="GO" id="GO:0030154">
    <property type="term" value="P:cell differentiation"/>
    <property type="evidence" value="ECO:0007669"/>
    <property type="project" value="TreeGrafter"/>
</dbReference>
<evidence type="ECO:0000259" key="11">
    <source>
        <dbReference type="PROSITE" id="PS51843"/>
    </source>
</evidence>
<evidence type="ECO:0000256" key="1">
    <source>
        <dbReference type="ARBA" id="ARBA00022723"/>
    </source>
</evidence>
<evidence type="ECO:0000259" key="10">
    <source>
        <dbReference type="PROSITE" id="PS51030"/>
    </source>
</evidence>
<dbReference type="Pfam" id="PF00104">
    <property type="entry name" value="Hormone_recep"/>
    <property type="match status" value="1"/>
</dbReference>
<dbReference type="InterPro" id="IPR013088">
    <property type="entry name" value="Znf_NHR/GATA"/>
</dbReference>
<dbReference type="GO" id="GO:0004879">
    <property type="term" value="F:nuclear receptor activity"/>
    <property type="evidence" value="ECO:0007669"/>
    <property type="project" value="TreeGrafter"/>
</dbReference>
<dbReference type="Gene3D" id="3.30.50.10">
    <property type="entry name" value="Erythroid Transcription Factor GATA-1, subunit A"/>
    <property type="match status" value="1"/>
</dbReference>
<evidence type="ECO:0000313" key="13">
    <source>
        <dbReference type="Proteomes" id="UP000663834"/>
    </source>
</evidence>
<dbReference type="Pfam" id="PF00105">
    <property type="entry name" value="zf-C4"/>
    <property type="match status" value="1"/>
</dbReference>
<accession>A0A815P6S1</accession>
<reference evidence="12" key="1">
    <citation type="submission" date="2021-02" db="EMBL/GenBank/DDBJ databases">
        <authorList>
            <person name="Nowell W R."/>
        </authorList>
    </citation>
    <scope>NUCLEOTIDE SEQUENCE</scope>
</reference>
<dbReference type="InterPro" id="IPR000536">
    <property type="entry name" value="Nucl_hrmn_rcpt_lig-bd"/>
</dbReference>
<keyword evidence="1" id="KW-0479">Metal-binding</keyword>
<evidence type="ECO:0000256" key="7">
    <source>
        <dbReference type="ARBA" id="ARBA00023170"/>
    </source>
</evidence>
<sequence>MSSNAWPTTDPKRKRIMIITADENILDQIEKSNNVSLLKQIVIPSEDNNSEKPDKQSKAKSSCEKNKTKDGSLTCVVCGSPASGYNFSAIVCESCKAFFRRNARKDPAAFRCMYKDDCQITFQTRRNCPACRLSKCFNSGMQRDRLLTVEQKAAKRRQIEENRNLALNSNSKINEQEFQLSSSTFSDGLLMLTETDILLTDFTDLLSSQPQQTLLSPEDLQRVETISCFYQNRIELAARNGLPWDPSMHAQTFLDVLNSHSVSVMRLLSFFKQIPEFNQLNVDDKVTLIKYNLLTVLGINSALSYNIETQQLIESDSDLPSNVQYFRVLHGYNISMQTTKIFGAFLNIAKRDRKIIELTVIILILTKGFSVISDHDEPLLNDIMSAHRVQNDYTELLWKYMETTHGYKQAVDLFSELIRHVISWQVVYEQMRNNILRTLSPEDIGELVPIMKSTLRIS</sequence>
<dbReference type="PANTHER" id="PTHR24082:SF283">
    <property type="entry name" value="NUCLEAR HORMONE RECEPTOR HR96"/>
    <property type="match status" value="1"/>
</dbReference>
<evidence type="ECO:0000256" key="4">
    <source>
        <dbReference type="ARBA" id="ARBA00023015"/>
    </source>
</evidence>
<dbReference type="InterPro" id="IPR035500">
    <property type="entry name" value="NHR-like_dom_sf"/>
</dbReference>
<feature type="region of interest" description="Disordered" evidence="9">
    <location>
        <begin position="46"/>
        <end position="70"/>
    </location>
</feature>
<dbReference type="SUPFAM" id="SSF48508">
    <property type="entry name" value="Nuclear receptor ligand-binding domain"/>
    <property type="match status" value="1"/>
</dbReference>
<dbReference type="SMART" id="SM00399">
    <property type="entry name" value="ZnF_C4"/>
    <property type="match status" value="1"/>
</dbReference>
<comment type="caution">
    <text evidence="12">The sequence shown here is derived from an EMBL/GenBank/DDBJ whole genome shotgun (WGS) entry which is preliminary data.</text>
</comment>
<proteinExistence type="predicted"/>
<dbReference type="AlphaFoldDB" id="A0A815P6S1"/>
<feature type="domain" description="NR LBD" evidence="11">
    <location>
        <begin position="198"/>
        <end position="458"/>
    </location>
</feature>
<keyword evidence="6" id="KW-0804">Transcription</keyword>